<feature type="region of interest" description="Disordered" evidence="1">
    <location>
        <begin position="1"/>
        <end position="29"/>
    </location>
</feature>
<evidence type="ECO:0000313" key="4">
    <source>
        <dbReference type="Proteomes" id="UP000306236"/>
    </source>
</evidence>
<accession>A0A4S5BTP7</accession>
<protein>
    <recommendedName>
        <fullName evidence="2">ABC-type transport auxiliary lipoprotein component domain-containing protein</fullName>
    </recommendedName>
</protein>
<dbReference type="SUPFAM" id="SSF159594">
    <property type="entry name" value="XCC0632-like"/>
    <property type="match status" value="1"/>
</dbReference>
<dbReference type="Proteomes" id="UP000306236">
    <property type="component" value="Unassembled WGS sequence"/>
</dbReference>
<gene>
    <name evidence="3" type="ORF">E8K88_01850</name>
</gene>
<evidence type="ECO:0000259" key="2">
    <source>
        <dbReference type="Pfam" id="PF03886"/>
    </source>
</evidence>
<comment type="caution">
    <text evidence="3">The sequence shown here is derived from an EMBL/GenBank/DDBJ whole genome shotgun (WGS) entry which is preliminary data.</text>
</comment>
<proteinExistence type="predicted"/>
<reference evidence="3 4" key="1">
    <citation type="submission" date="2019-04" db="EMBL/GenBank/DDBJ databases">
        <title>Lampropedia sp YIM MLB12 draf genome.</title>
        <authorList>
            <person name="Wang Y.-X."/>
        </authorList>
    </citation>
    <scope>NUCLEOTIDE SEQUENCE [LARGE SCALE GENOMIC DNA]</scope>
    <source>
        <strain evidence="3 4">YIM MLB12</strain>
    </source>
</reference>
<evidence type="ECO:0000313" key="3">
    <source>
        <dbReference type="EMBL" id="THJ36040.1"/>
    </source>
</evidence>
<feature type="domain" description="ABC-type transport auxiliary lipoprotein component" evidence="2">
    <location>
        <begin position="88"/>
        <end position="249"/>
    </location>
</feature>
<dbReference type="InterPro" id="IPR005586">
    <property type="entry name" value="ABC_trans_aux"/>
</dbReference>
<dbReference type="OrthoDB" id="5568302at2"/>
<dbReference type="AlphaFoldDB" id="A0A4S5BTP7"/>
<feature type="compositionally biased region" description="Polar residues" evidence="1">
    <location>
        <begin position="1"/>
        <end position="26"/>
    </location>
</feature>
<sequence>MQESNMPFSSNRSGALQSNHLHSQPAPNVRPARRTYVGARLLQWGAGLALSVTLVGCSVLPKPQAAPSLFDFGVGSAPATATGNADNSRQVLEQRPIFVAPVTARGLPSNTQVMLYRLNYAQDMQLRGYQQSRWSQPVEQLVGQQLRKQLAQQRPVFSDGLNVNFGRLTTSAAPVVLHVNLQRFEQVFSAPAASDAVFQAEVTLVEPGLQGDRLLGQRLFDYSVTAEPADAIGAAKAFAQASAQFTADVNAWVTQLIEHNASGHASPGANP</sequence>
<name>A0A4S5BTP7_9BURK</name>
<evidence type="ECO:0000256" key="1">
    <source>
        <dbReference type="SAM" id="MobiDB-lite"/>
    </source>
</evidence>
<dbReference type="EMBL" id="SSWX01000002">
    <property type="protein sequence ID" value="THJ36040.1"/>
    <property type="molecule type" value="Genomic_DNA"/>
</dbReference>
<organism evidence="3 4">
    <name type="scientific">Lampropedia aestuarii</name>
    <dbReference type="NCBI Taxonomy" id="2562762"/>
    <lineage>
        <taxon>Bacteria</taxon>
        <taxon>Pseudomonadati</taxon>
        <taxon>Pseudomonadota</taxon>
        <taxon>Betaproteobacteria</taxon>
        <taxon>Burkholderiales</taxon>
        <taxon>Comamonadaceae</taxon>
        <taxon>Lampropedia</taxon>
    </lineage>
</organism>
<keyword evidence="4" id="KW-1185">Reference proteome</keyword>
<dbReference type="Gene3D" id="3.40.50.10610">
    <property type="entry name" value="ABC-type transport auxiliary lipoprotein component"/>
    <property type="match status" value="1"/>
</dbReference>
<dbReference type="Pfam" id="PF03886">
    <property type="entry name" value="ABC_trans_aux"/>
    <property type="match status" value="1"/>
</dbReference>